<sequence length="27" mass="2968">MYMKPILQIMSIENGVATSVKSQTLSP</sequence>
<dbReference type="Proteomes" id="UP000032142">
    <property type="component" value="Unassembled WGS sequence"/>
</dbReference>
<protein>
    <submittedName>
        <fullName evidence="1">Uncharacterized protein</fullName>
    </submittedName>
</protein>
<dbReference type="EMBL" id="KN406377">
    <property type="protein sequence ID" value="KHG16527.1"/>
    <property type="molecule type" value="Genomic_DNA"/>
</dbReference>
<proteinExistence type="predicted"/>
<evidence type="ECO:0000313" key="2">
    <source>
        <dbReference type="Proteomes" id="UP000032142"/>
    </source>
</evidence>
<reference evidence="2" key="1">
    <citation type="submission" date="2014-09" db="EMBL/GenBank/DDBJ databases">
        <authorList>
            <person name="Mudge J."/>
            <person name="Ramaraj T."/>
            <person name="Lindquist I.E."/>
            <person name="Bharti A.K."/>
            <person name="Sundararajan A."/>
            <person name="Cameron C.T."/>
            <person name="Woodward J.E."/>
            <person name="May G.D."/>
            <person name="Brubaker C."/>
            <person name="Broadhvest J."/>
            <person name="Wilkins T.A."/>
        </authorList>
    </citation>
    <scope>NUCLEOTIDE SEQUENCE</scope>
    <source>
        <strain evidence="2">cv. AKA8401</strain>
    </source>
</reference>
<evidence type="ECO:0000313" key="1">
    <source>
        <dbReference type="EMBL" id="KHG16527.1"/>
    </source>
</evidence>
<name>A0A0B0NV59_GOSAR</name>
<keyword evidence="2" id="KW-1185">Reference proteome</keyword>
<accession>A0A0B0NV59</accession>
<dbReference type="AlphaFoldDB" id="A0A0B0NV59"/>
<organism evidence="1 2">
    <name type="scientific">Gossypium arboreum</name>
    <name type="common">Tree cotton</name>
    <name type="synonym">Gossypium nanking</name>
    <dbReference type="NCBI Taxonomy" id="29729"/>
    <lineage>
        <taxon>Eukaryota</taxon>
        <taxon>Viridiplantae</taxon>
        <taxon>Streptophyta</taxon>
        <taxon>Embryophyta</taxon>
        <taxon>Tracheophyta</taxon>
        <taxon>Spermatophyta</taxon>
        <taxon>Magnoliopsida</taxon>
        <taxon>eudicotyledons</taxon>
        <taxon>Gunneridae</taxon>
        <taxon>Pentapetalae</taxon>
        <taxon>rosids</taxon>
        <taxon>malvids</taxon>
        <taxon>Malvales</taxon>
        <taxon>Malvaceae</taxon>
        <taxon>Malvoideae</taxon>
        <taxon>Gossypium</taxon>
    </lineage>
</organism>
<gene>
    <name evidence="1" type="ORF">F383_23094</name>
</gene>